<reference evidence="3 4" key="1">
    <citation type="submission" date="2022-06" db="EMBL/GenBank/DDBJ databases">
        <title>Roseomonas CN29.</title>
        <authorList>
            <person name="Cheng Y."/>
            <person name="He X."/>
        </authorList>
    </citation>
    <scope>NUCLEOTIDE SEQUENCE [LARGE SCALE GENOMIC DNA]</scope>
    <source>
        <strain evidence="3 4">CN29</strain>
    </source>
</reference>
<dbReference type="EMBL" id="JANJOU010000001">
    <property type="protein sequence ID" value="MCR0980619.1"/>
    <property type="molecule type" value="Genomic_DNA"/>
</dbReference>
<dbReference type="RefSeq" id="WP_257714301.1">
    <property type="nucleotide sequence ID" value="NZ_JANJOU010000001.1"/>
</dbReference>
<feature type="region of interest" description="Disordered" evidence="1">
    <location>
        <begin position="94"/>
        <end position="117"/>
    </location>
</feature>
<accession>A0ABT1WYT7</accession>
<evidence type="ECO:0000256" key="2">
    <source>
        <dbReference type="SAM" id="Phobius"/>
    </source>
</evidence>
<keyword evidence="2" id="KW-1133">Transmembrane helix</keyword>
<proteinExistence type="predicted"/>
<name>A0ABT1WYT7_9PROT</name>
<keyword evidence="2" id="KW-0472">Membrane</keyword>
<comment type="caution">
    <text evidence="3">The sequence shown here is derived from an EMBL/GenBank/DDBJ whole genome shotgun (WGS) entry which is preliminary data.</text>
</comment>
<evidence type="ECO:0000313" key="4">
    <source>
        <dbReference type="Proteomes" id="UP001524642"/>
    </source>
</evidence>
<keyword evidence="2" id="KW-0812">Transmembrane</keyword>
<evidence type="ECO:0000313" key="3">
    <source>
        <dbReference type="EMBL" id="MCR0980619.1"/>
    </source>
</evidence>
<keyword evidence="4" id="KW-1185">Reference proteome</keyword>
<evidence type="ECO:0000256" key="1">
    <source>
        <dbReference type="SAM" id="MobiDB-lite"/>
    </source>
</evidence>
<organism evidence="3 4">
    <name type="scientific">Roseomonas populi</name>
    <dbReference type="NCBI Taxonomy" id="3121582"/>
    <lineage>
        <taxon>Bacteria</taxon>
        <taxon>Pseudomonadati</taxon>
        <taxon>Pseudomonadota</taxon>
        <taxon>Alphaproteobacteria</taxon>
        <taxon>Acetobacterales</taxon>
        <taxon>Roseomonadaceae</taxon>
        <taxon>Roseomonas</taxon>
    </lineage>
</organism>
<feature type="transmembrane region" description="Helical" evidence="2">
    <location>
        <begin position="38"/>
        <end position="56"/>
    </location>
</feature>
<dbReference type="Proteomes" id="UP001524642">
    <property type="component" value="Unassembled WGS sequence"/>
</dbReference>
<feature type="compositionally biased region" description="Pro residues" evidence="1">
    <location>
        <begin position="101"/>
        <end position="117"/>
    </location>
</feature>
<sequence>MSNLEGRVAGLEAATRAIGSDVTDLKVAIAKLPGRWELVALIVGTAIACTAAMISMQANLLSAFQSGLSAVSTAVAVRTADPPPSTPPQIIVVPQLTTPPQSIPQTPPQPGATQAPP</sequence>
<protein>
    <submittedName>
        <fullName evidence="3">Uncharacterized protein</fullName>
    </submittedName>
</protein>
<gene>
    <name evidence="3" type="ORF">NRP21_00980</name>
</gene>